<protein>
    <submittedName>
        <fullName evidence="1">CLUMA_CG003065, isoform A</fullName>
    </submittedName>
</protein>
<dbReference type="EMBL" id="CVRI01000011">
    <property type="protein sequence ID" value="CRK89306.1"/>
    <property type="molecule type" value="Genomic_DNA"/>
</dbReference>
<accession>A0A1J1HP47</accession>
<keyword evidence="2" id="KW-1185">Reference proteome</keyword>
<sequence length="69" mass="8209">MEAIQNLMNERRKRFQFQSNKNELDFKFYLILNHSQRVTDDMRGMTDKMSYLFDLGTDGVCLSPITRSL</sequence>
<dbReference type="GO" id="GO:0005975">
    <property type="term" value="P:carbohydrate metabolic process"/>
    <property type="evidence" value="ECO:0007669"/>
    <property type="project" value="InterPro"/>
</dbReference>
<proteinExistence type="predicted"/>
<gene>
    <name evidence="1" type="ORF">CLUMA_CG003065</name>
</gene>
<evidence type="ECO:0000313" key="2">
    <source>
        <dbReference type="Proteomes" id="UP000183832"/>
    </source>
</evidence>
<organism evidence="1 2">
    <name type="scientific">Clunio marinus</name>
    <dbReference type="NCBI Taxonomy" id="568069"/>
    <lineage>
        <taxon>Eukaryota</taxon>
        <taxon>Metazoa</taxon>
        <taxon>Ecdysozoa</taxon>
        <taxon>Arthropoda</taxon>
        <taxon>Hexapoda</taxon>
        <taxon>Insecta</taxon>
        <taxon>Pterygota</taxon>
        <taxon>Neoptera</taxon>
        <taxon>Endopterygota</taxon>
        <taxon>Diptera</taxon>
        <taxon>Nematocera</taxon>
        <taxon>Chironomoidea</taxon>
        <taxon>Chironomidae</taxon>
        <taxon>Clunio</taxon>
    </lineage>
</organism>
<name>A0A1J1HP47_9DIPT</name>
<reference evidence="1 2" key="1">
    <citation type="submission" date="2015-04" db="EMBL/GenBank/DDBJ databases">
        <authorList>
            <person name="Syromyatnikov M.Y."/>
            <person name="Popov V.N."/>
        </authorList>
    </citation>
    <scope>NUCLEOTIDE SEQUENCE [LARGE SCALE GENOMIC DNA]</scope>
</reference>
<dbReference type="AlphaFoldDB" id="A0A1J1HP47"/>
<evidence type="ECO:0000313" key="1">
    <source>
        <dbReference type="EMBL" id="CRK89306.1"/>
    </source>
</evidence>
<dbReference type="Proteomes" id="UP000183832">
    <property type="component" value="Unassembled WGS sequence"/>
</dbReference>